<keyword evidence="2" id="KW-1185">Reference proteome</keyword>
<gene>
    <name evidence="1" type="ORF">F4821DRAFT_142411</name>
</gene>
<protein>
    <submittedName>
        <fullName evidence="1">Uncharacterized protein</fullName>
    </submittedName>
</protein>
<proteinExistence type="predicted"/>
<comment type="caution">
    <text evidence="1">The sequence shown here is derived from an EMBL/GenBank/DDBJ whole genome shotgun (WGS) entry which is preliminary data.</text>
</comment>
<organism evidence="1 2">
    <name type="scientific">Hypoxylon rubiginosum</name>
    <dbReference type="NCBI Taxonomy" id="110542"/>
    <lineage>
        <taxon>Eukaryota</taxon>
        <taxon>Fungi</taxon>
        <taxon>Dikarya</taxon>
        <taxon>Ascomycota</taxon>
        <taxon>Pezizomycotina</taxon>
        <taxon>Sordariomycetes</taxon>
        <taxon>Xylariomycetidae</taxon>
        <taxon>Xylariales</taxon>
        <taxon>Hypoxylaceae</taxon>
        <taxon>Hypoxylon</taxon>
    </lineage>
</organism>
<evidence type="ECO:0000313" key="1">
    <source>
        <dbReference type="EMBL" id="KAI6085984.1"/>
    </source>
</evidence>
<evidence type="ECO:0000313" key="2">
    <source>
        <dbReference type="Proteomes" id="UP001497680"/>
    </source>
</evidence>
<sequence>MSTGSAAPRQHRKPPPSKSRPQPQRPPQPKKKRKPTKPRADQGKNGYWPINGIVEERVRFGKRLFLVDWEGTDAKGVPYEQTWEPQEHVTEAAIEAWEAKKAGQTQANSSAPVNPKQESTSTSTSQPTQESEPIQSPNQHRQNRNSKRPLDNLTADEDESDKLPARKRRHLQTENIPGLSKSINIASRFSSYPQPQGKGTLNSEQQEIGDIGSGCRDNKGGAGRRIVVELPQNPLIDRSEYARLASSQGTASGSKHSPYSSHPSTAQARDTNAKRDERQVIPDSQGTSQGTLSSHFSATQQGTLNSYFSATQQGASDIFVLRPAPAASQSQPYSHSNRAISQPASSQAAQIVLPVNSQHDQLATLSRDNFTVYDDSVSAGTVSKNQTQHTSRHSSQALNELDGNTRSAPSSNPVDLESRASTRVELSQGESGKHTNRNAMAESPAGQSVVIPSAQPNDILYTPQRPGVSMDMDTTQSTPLSAKEKLRALRDLQFARLDASAPPSNSTGANEGGDHVNPSSISHTDGQRPQNIEVPPPDISPLTPTPLVSPTFLTQPLPTMVQDTSSNEQLSLIPEAAQGPVEQEQHNEPGLEDSGPLASYVAPPEEQPATLDPSTLTLSIENDMDITPSMPMDGPVVPSLPLQNDFESHEEDEIPQYYPTSLLPYIPTGPNEYLVTLPFHNSIRPVYNDILRENEELIRGYNALFRTLPYQKPHPTTLAKLDEMFSRLFDVCDMPPFMETLSSMNPVQITKHVLGTNAKFAFVAELLNNLAEMDSDKKILILARPGKVIDFVGQVVETKGYRYIRSGLEIVGSSSARHSLTVAVSSTLDSPASIPEDVDVIIAFDHTYQPRLLPPAIRERSPLLMILTNVCSIQHINMRIADNIEPLERKNALALSLVKAMRYVEDAMDESLILKLPEAALTFAKHIQLQEYDDDFEWEPLDVPEVVFENLHVNSQLASQPNLQSLVNDQLPGSRKRSHEVRQFLQY</sequence>
<reference evidence="1 2" key="1">
    <citation type="journal article" date="2022" name="New Phytol.">
        <title>Ecological generalism drives hyperdiversity of secondary metabolite gene clusters in xylarialean endophytes.</title>
        <authorList>
            <person name="Franco M.E.E."/>
            <person name="Wisecaver J.H."/>
            <person name="Arnold A.E."/>
            <person name="Ju Y.M."/>
            <person name="Slot J.C."/>
            <person name="Ahrendt S."/>
            <person name="Moore L.P."/>
            <person name="Eastman K.E."/>
            <person name="Scott K."/>
            <person name="Konkel Z."/>
            <person name="Mondo S.J."/>
            <person name="Kuo A."/>
            <person name="Hayes R.D."/>
            <person name="Haridas S."/>
            <person name="Andreopoulos B."/>
            <person name="Riley R."/>
            <person name="LaButti K."/>
            <person name="Pangilinan J."/>
            <person name="Lipzen A."/>
            <person name="Amirebrahimi M."/>
            <person name="Yan J."/>
            <person name="Adam C."/>
            <person name="Keymanesh K."/>
            <person name="Ng V."/>
            <person name="Louie K."/>
            <person name="Northen T."/>
            <person name="Drula E."/>
            <person name="Henrissat B."/>
            <person name="Hsieh H.M."/>
            <person name="Youens-Clark K."/>
            <person name="Lutzoni F."/>
            <person name="Miadlikowska J."/>
            <person name="Eastwood D.C."/>
            <person name="Hamelin R.C."/>
            <person name="Grigoriev I.V."/>
            <person name="U'Ren J.M."/>
        </authorList>
    </citation>
    <scope>NUCLEOTIDE SEQUENCE [LARGE SCALE GENOMIC DNA]</scope>
    <source>
        <strain evidence="1 2">ER1909</strain>
    </source>
</reference>
<accession>A0ACC0CZT7</accession>
<dbReference type="EMBL" id="MU394320">
    <property type="protein sequence ID" value="KAI6085984.1"/>
    <property type="molecule type" value="Genomic_DNA"/>
</dbReference>
<dbReference type="Proteomes" id="UP001497680">
    <property type="component" value="Unassembled WGS sequence"/>
</dbReference>
<name>A0ACC0CZT7_9PEZI</name>